<comment type="subcellular location">
    <subcellularLocation>
        <location evidence="1">Nucleus</location>
    </subcellularLocation>
</comment>
<proteinExistence type="inferred from homology"/>
<keyword evidence="10" id="KW-1185">Reference proteome</keyword>
<dbReference type="EMBL" id="PKMF04000369">
    <property type="protein sequence ID" value="KAK7835547.1"/>
    <property type="molecule type" value="Genomic_DNA"/>
</dbReference>
<evidence type="ECO:0000256" key="5">
    <source>
        <dbReference type="ARBA" id="ARBA00023163"/>
    </source>
</evidence>
<feature type="region of interest" description="Disordered" evidence="7">
    <location>
        <begin position="261"/>
        <end position="368"/>
    </location>
</feature>
<dbReference type="Pfam" id="PF09816">
    <property type="entry name" value="EAF"/>
    <property type="match status" value="1"/>
</dbReference>
<accession>A0AAW0K8N8</accession>
<keyword evidence="3" id="KW-0805">Transcription regulation</keyword>
<evidence type="ECO:0000259" key="8">
    <source>
        <dbReference type="Pfam" id="PF09816"/>
    </source>
</evidence>
<sequence length="368" mass="39478">SLLPVAFYTSSKFPQLLRTPNSKLSSHPITSLHIIKRWGPMANNTKEEPKSAPQSDRWYNLTLGPSFKNDSSNKFCTLRYEFKPASIDKTKAGSLHKTKENRVSVEFHNNQVGKPKVTFEGSSEEYKENDAVLFFDGESFRLERLHRAVKQLRHLRKPGESAAAAAAAASSAPSAAAASVEPRLSPVAKGGAKPAQPQAHLSKPAFQAVPVEVERIDIGEPENSGFCNLLIFPSRKSDAPNISVVSPDPKNDEAEDHQDIDIEDLFGSATPEDETAEEKENTGFDINMSRHNDSDDEIADVDDSGDEADKGPNAAEALRAQVNAEVREEPTSSSSTSSGSGSSGSGSGSGSSSSSDTEASDDDSVNSI</sequence>
<feature type="compositionally biased region" description="Low complexity" evidence="7">
    <location>
        <begin position="331"/>
        <end position="340"/>
    </location>
</feature>
<evidence type="ECO:0000256" key="2">
    <source>
        <dbReference type="ARBA" id="ARBA00007798"/>
    </source>
</evidence>
<evidence type="ECO:0000256" key="6">
    <source>
        <dbReference type="ARBA" id="ARBA00023242"/>
    </source>
</evidence>
<dbReference type="GO" id="GO:0032783">
    <property type="term" value="C:super elongation complex"/>
    <property type="evidence" value="ECO:0007669"/>
    <property type="project" value="InterPro"/>
</dbReference>
<name>A0AAW0K8N8_QUESU</name>
<dbReference type="AlphaFoldDB" id="A0AAW0K8N8"/>
<dbReference type="GO" id="GO:0006368">
    <property type="term" value="P:transcription elongation by RNA polymerase II"/>
    <property type="evidence" value="ECO:0007669"/>
    <property type="project" value="InterPro"/>
</dbReference>
<keyword evidence="5" id="KW-0804">Transcription</keyword>
<comment type="similarity">
    <text evidence="2">Belongs to the EAF family.</text>
</comment>
<dbReference type="InterPro" id="IPR019194">
    <property type="entry name" value="Tscrpt_elong_fac_Eaf_N"/>
</dbReference>
<feature type="non-terminal residue" evidence="9">
    <location>
        <position position="1"/>
    </location>
</feature>
<protein>
    <submittedName>
        <fullName evidence="9">Ell-associated factor 2</fullName>
    </submittedName>
</protein>
<evidence type="ECO:0000313" key="9">
    <source>
        <dbReference type="EMBL" id="KAK7835547.1"/>
    </source>
</evidence>
<feature type="domain" description="Transcription elongation factor Eaf N-terminal" evidence="8">
    <location>
        <begin position="59"/>
        <end position="158"/>
    </location>
</feature>
<dbReference type="GO" id="GO:0003711">
    <property type="term" value="F:transcription elongation factor activity"/>
    <property type="evidence" value="ECO:0007669"/>
    <property type="project" value="TreeGrafter"/>
</dbReference>
<gene>
    <name evidence="9" type="primary">EAF2</name>
    <name evidence="9" type="ORF">CFP56_023380</name>
</gene>
<keyword evidence="6" id="KW-0539">Nucleus</keyword>
<comment type="caution">
    <text evidence="9">The sequence shown here is derived from an EMBL/GenBank/DDBJ whole genome shotgun (WGS) entry which is preliminary data.</text>
</comment>
<dbReference type="PANTHER" id="PTHR15970">
    <property type="entry name" value="ELL-ASSOCIATED FACTOR EAF"/>
    <property type="match status" value="1"/>
</dbReference>
<feature type="compositionally biased region" description="Acidic residues" evidence="7">
    <location>
        <begin position="294"/>
        <end position="306"/>
    </location>
</feature>
<keyword evidence="4" id="KW-0010">Activator</keyword>
<organism evidence="9 10">
    <name type="scientific">Quercus suber</name>
    <name type="common">Cork oak</name>
    <dbReference type="NCBI Taxonomy" id="58331"/>
    <lineage>
        <taxon>Eukaryota</taxon>
        <taxon>Viridiplantae</taxon>
        <taxon>Streptophyta</taxon>
        <taxon>Embryophyta</taxon>
        <taxon>Tracheophyta</taxon>
        <taxon>Spermatophyta</taxon>
        <taxon>Magnoliopsida</taxon>
        <taxon>eudicotyledons</taxon>
        <taxon>Gunneridae</taxon>
        <taxon>Pentapetalae</taxon>
        <taxon>rosids</taxon>
        <taxon>fabids</taxon>
        <taxon>Fagales</taxon>
        <taxon>Fagaceae</taxon>
        <taxon>Quercus</taxon>
    </lineage>
</organism>
<evidence type="ECO:0000313" key="10">
    <source>
        <dbReference type="Proteomes" id="UP000237347"/>
    </source>
</evidence>
<feature type="compositionally biased region" description="Acidic residues" evidence="7">
    <location>
        <begin position="358"/>
        <end position="368"/>
    </location>
</feature>
<evidence type="ECO:0000256" key="4">
    <source>
        <dbReference type="ARBA" id="ARBA00023159"/>
    </source>
</evidence>
<feature type="compositionally biased region" description="Basic and acidic residues" evidence="7">
    <location>
        <begin position="278"/>
        <end position="293"/>
    </location>
</feature>
<evidence type="ECO:0000256" key="1">
    <source>
        <dbReference type="ARBA" id="ARBA00004123"/>
    </source>
</evidence>
<reference evidence="9 10" key="1">
    <citation type="journal article" date="2018" name="Sci. Data">
        <title>The draft genome sequence of cork oak.</title>
        <authorList>
            <person name="Ramos A.M."/>
            <person name="Usie A."/>
            <person name="Barbosa P."/>
            <person name="Barros P.M."/>
            <person name="Capote T."/>
            <person name="Chaves I."/>
            <person name="Simoes F."/>
            <person name="Abreu I."/>
            <person name="Carrasquinho I."/>
            <person name="Faro C."/>
            <person name="Guimaraes J.B."/>
            <person name="Mendonca D."/>
            <person name="Nobrega F."/>
            <person name="Rodrigues L."/>
            <person name="Saibo N.J.M."/>
            <person name="Varela M.C."/>
            <person name="Egas C."/>
            <person name="Matos J."/>
            <person name="Miguel C.M."/>
            <person name="Oliveira M.M."/>
            <person name="Ricardo C.P."/>
            <person name="Goncalves S."/>
        </authorList>
    </citation>
    <scope>NUCLEOTIDE SEQUENCE [LARGE SCALE GENOMIC DNA]</scope>
    <source>
        <strain evidence="10">cv. HL8</strain>
    </source>
</reference>
<evidence type="ECO:0000256" key="3">
    <source>
        <dbReference type="ARBA" id="ARBA00023015"/>
    </source>
</evidence>
<evidence type="ECO:0000256" key="7">
    <source>
        <dbReference type="SAM" id="MobiDB-lite"/>
    </source>
</evidence>
<dbReference type="InterPro" id="IPR027093">
    <property type="entry name" value="EAF_fam"/>
</dbReference>
<dbReference type="PANTHER" id="PTHR15970:SF13">
    <property type="entry name" value="TRANSCRIPTION ELONGATION FACTOR EAF N-TERMINAL DOMAIN-CONTAINING PROTEIN"/>
    <property type="match status" value="1"/>
</dbReference>
<dbReference type="Proteomes" id="UP000237347">
    <property type="component" value="Unassembled WGS sequence"/>
</dbReference>